<proteinExistence type="predicted"/>
<sequence>MPPFSRQDNLILTPASRLDGFLRSWTIEAVGPAGRLEKTSKKRGVPSYDKPFRPKQSTANYT</sequence>
<reference evidence="2 4" key="1">
    <citation type="submission" date="2016-01" db="EMBL/GenBank/DDBJ databases">
        <title>Draft Genome Sequences of Seven Thermophilic Sporeformers Isolated from Foods.</title>
        <authorList>
            <person name="Berendsen E.M."/>
            <person name="Wells-Bennik M.H."/>
            <person name="Krawcyk A.O."/>
            <person name="De Jong A."/>
            <person name="Holsappel S."/>
            <person name="Eijlander R.T."/>
            <person name="Kuipers O.P."/>
        </authorList>
    </citation>
    <scope>NUCLEOTIDE SEQUENCE [LARGE SCALE GENOMIC DNA]</scope>
    <source>
        <strain evidence="2 4">B4135</strain>
    </source>
</reference>
<comment type="caution">
    <text evidence="2">The sequence shown here is derived from an EMBL/GenBank/DDBJ whole genome shotgun (WGS) entry which is preliminary data.</text>
</comment>
<dbReference type="EMBL" id="QEWE01000004">
    <property type="protein sequence ID" value="REJ31478.1"/>
    <property type="molecule type" value="Genomic_DNA"/>
</dbReference>
<name>A0A150LMU4_9BACI</name>
<evidence type="ECO:0000313" key="3">
    <source>
        <dbReference type="EMBL" id="REJ31478.1"/>
    </source>
</evidence>
<evidence type="ECO:0000313" key="4">
    <source>
        <dbReference type="Proteomes" id="UP000075683"/>
    </source>
</evidence>
<organism evidence="2 4">
    <name type="scientific">Caldibacillus debilis</name>
    <dbReference type="NCBI Taxonomy" id="301148"/>
    <lineage>
        <taxon>Bacteria</taxon>
        <taxon>Bacillati</taxon>
        <taxon>Bacillota</taxon>
        <taxon>Bacilli</taxon>
        <taxon>Bacillales</taxon>
        <taxon>Bacillaceae</taxon>
        <taxon>Caldibacillus</taxon>
    </lineage>
</organism>
<accession>A0A150LMU4</accession>
<evidence type="ECO:0000313" key="2">
    <source>
        <dbReference type="EMBL" id="KYD13647.1"/>
    </source>
</evidence>
<dbReference type="STRING" id="301148.B4135_2886"/>
<dbReference type="Proteomes" id="UP000075683">
    <property type="component" value="Unassembled WGS sequence"/>
</dbReference>
<dbReference type="AlphaFoldDB" id="A0A150LMU4"/>
<dbReference type="EMBL" id="LQYT01000079">
    <property type="protein sequence ID" value="KYD13647.1"/>
    <property type="molecule type" value="Genomic_DNA"/>
</dbReference>
<evidence type="ECO:0000313" key="5">
    <source>
        <dbReference type="Proteomes" id="UP000257014"/>
    </source>
</evidence>
<feature type="region of interest" description="Disordered" evidence="1">
    <location>
        <begin position="33"/>
        <end position="62"/>
    </location>
</feature>
<protein>
    <submittedName>
        <fullName evidence="2">Uncharacterized protein</fullName>
    </submittedName>
</protein>
<dbReference type="Proteomes" id="UP000257014">
    <property type="component" value="Unassembled WGS sequence"/>
</dbReference>
<gene>
    <name evidence="2" type="ORF">B4135_2886</name>
    <name evidence="3" type="ORF">C6P37_00695</name>
</gene>
<evidence type="ECO:0000256" key="1">
    <source>
        <dbReference type="SAM" id="MobiDB-lite"/>
    </source>
</evidence>
<reference evidence="3 5" key="2">
    <citation type="submission" date="2018-03" db="EMBL/GenBank/DDBJ databases">
        <authorList>
            <person name="Keele B.F."/>
        </authorList>
    </citation>
    <scope>NUCLEOTIDE SEQUENCE [LARGE SCALE GENOMIC DNA]</scope>
    <source>
        <strain evidence="3">ZCTH4_d</strain>
    </source>
</reference>